<keyword evidence="10" id="KW-1185">Reference proteome</keyword>
<reference evidence="9 10" key="1">
    <citation type="journal article" date="2024" name="Commun. Biol.">
        <title>Comparative genomic analysis of thermophilic fungi reveals convergent evolutionary adaptations and gene losses.</title>
        <authorList>
            <person name="Steindorff A.S."/>
            <person name="Aguilar-Pontes M.V."/>
            <person name="Robinson A.J."/>
            <person name="Andreopoulos B."/>
            <person name="LaButti K."/>
            <person name="Kuo A."/>
            <person name="Mondo S."/>
            <person name="Riley R."/>
            <person name="Otillar R."/>
            <person name="Haridas S."/>
            <person name="Lipzen A."/>
            <person name="Grimwood J."/>
            <person name="Schmutz J."/>
            <person name="Clum A."/>
            <person name="Reid I.D."/>
            <person name="Moisan M.C."/>
            <person name="Butler G."/>
            <person name="Nguyen T.T.M."/>
            <person name="Dewar K."/>
            <person name="Conant G."/>
            <person name="Drula E."/>
            <person name="Henrissat B."/>
            <person name="Hansel C."/>
            <person name="Singer S."/>
            <person name="Hutchinson M.I."/>
            <person name="de Vries R.P."/>
            <person name="Natvig D.O."/>
            <person name="Powell A.J."/>
            <person name="Tsang A."/>
            <person name="Grigoriev I.V."/>
        </authorList>
    </citation>
    <scope>NUCLEOTIDE SEQUENCE [LARGE SCALE GENOMIC DNA]</scope>
    <source>
        <strain evidence="9 10">ATCC 24622</strain>
    </source>
</reference>
<dbReference type="PANTHER" id="PTHR10516">
    <property type="entry name" value="PEPTIDYL-PROLYL CIS-TRANS ISOMERASE"/>
    <property type="match status" value="1"/>
</dbReference>
<sequence>MGVTKTIHTEGTGPTPQVGSTVTIEYTGYLKDTSKPDNKGEKFDSSVGRGDFVTSIGVGKVIKGWDEGVLTMKVGEKATLDITSDYGYGERGFPGHIPPRADLIFDVYLKKVN</sequence>
<dbReference type="PROSITE" id="PS50059">
    <property type="entry name" value="FKBP_PPIASE"/>
    <property type="match status" value="1"/>
</dbReference>
<dbReference type="InterPro" id="IPR050689">
    <property type="entry name" value="FKBP-type_PPIase"/>
</dbReference>
<protein>
    <recommendedName>
        <fullName evidence="2 6">peptidylprolyl isomerase</fullName>
        <ecNumber evidence="2 6">5.2.1.8</ecNumber>
    </recommendedName>
</protein>
<comment type="similarity">
    <text evidence="5">Belongs to the FKBP-type PPIase family. FKBP1 subfamily.</text>
</comment>
<dbReference type="PANTHER" id="PTHR10516:SF447">
    <property type="entry name" value="FK506-BINDING PROTEIN 1B"/>
    <property type="match status" value="1"/>
</dbReference>
<feature type="domain" description="PPIase FKBP-type" evidence="8">
    <location>
        <begin position="19"/>
        <end position="113"/>
    </location>
</feature>
<dbReference type="EC" id="5.2.1.8" evidence="2 6"/>
<dbReference type="Pfam" id="PF00254">
    <property type="entry name" value="FKBP_C"/>
    <property type="match status" value="1"/>
</dbReference>
<organism evidence="9 10">
    <name type="scientific">Phialemonium thermophilum</name>
    <dbReference type="NCBI Taxonomy" id="223376"/>
    <lineage>
        <taxon>Eukaryota</taxon>
        <taxon>Fungi</taxon>
        <taxon>Dikarya</taxon>
        <taxon>Ascomycota</taxon>
        <taxon>Pezizomycotina</taxon>
        <taxon>Sordariomycetes</taxon>
        <taxon>Sordariomycetidae</taxon>
        <taxon>Cephalothecales</taxon>
        <taxon>Cephalothecaceae</taxon>
        <taxon>Phialemonium</taxon>
    </lineage>
</organism>
<accession>A0ABR3V539</accession>
<evidence type="ECO:0000313" key="10">
    <source>
        <dbReference type="Proteomes" id="UP001586593"/>
    </source>
</evidence>
<dbReference type="EMBL" id="JAZHXJ010002790">
    <property type="protein sequence ID" value="KAL1836687.1"/>
    <property type="molecule type" value="Genomic_DNA"/>
</dbReference>
<evidence type="ECO:0000256" key="7">
    <source>
        <dbReference type="SAM" id="MobiDB-lite"/>
    </source>
</evidence>
<evidence type="ECO:0000256" key="1">
    <source>
        <dbReference type="ARBA" id="ARBA00000971"/>
    </source>
</evidence>
<evidence type="ECO:0000256" key="4">
    <source>
        <dbReference type="ARBA" id="ARBA00023235"/>
    </source>
</evidence>
<evidence type="ECO:0000256" key="5">
    <source>
        <dbReference type="ARBA" id="ARBA00038106"/>
    </source>
</evidence>
<evidence type="ECO:0000256" key="3">
    <source>
        <dbReference type="ARBA" id="ARBA00023110"/>
    </source>
</evidence>
<feature type="region of interest" description="Disordered" evidence="7">
    <location>
        <begin position="1"/>
        <end position="20"/>
    </location>
</feature>
<keyword evidence="3 6" id="KW-0697">Rotamase</keyword>
<proteinExistence type="inferred from homology"/>
<dbReference type="Gene3D" id="3.10.50.40">
    <property type="match status" value="1"/>
</dbReference>
<dbReference type="InterPro" id="IPR046357">
    <property type="entry name" value="PPIase_dom_sf"/>
</dbReference>
<comment type="caution">
    <text evidence="9">The sequence shown here is derived from an EMBL/GenBank/DDBJ whole genome shotgun (WGS) entry which is preliminary data.</text>
</comment>
<dbReference type="Proteomes" id="UP001586593">
    <property type="component" value="Unassembled WGS sequence"/>
</dbReference>
<name>A0ABR3V539_9PEZI</name>
<evidence type="ECO:0000259" key="8">
    <source>
        <dbReference type="PROSITE" id="PS50059"/>
    </source>
</evidence>
<dbReference type="InterPro" id="IPR001179">
    <property type="entry name" value="PPIase_FKBP_dom"/>
</dbReference>
<dbReference type="SUPFAM" id="SSF54534">
    <property type="entry name" value="FKBP-like"/>
    <property type="match status" value="1"/>
</dbReference>
<gene>
    <name evidence="9" type="ORF">VTK73DRAFT_4957</name>
</gene>
<evidence type="ECO:0000256" key="2">
    <source>
        <dbReference type="ARBA" id="ARBA00013194"/>
    </source>
</evidence>
<comment type="catalytic activity">
    <reaction evidence="1 6">
        <text>[protein]-peptidylproline (omega=180) = [protein]-peptidylproline (omega=0)</text>
        <dbReference type="Rhea" id="RHEA:16237"/>
        <dbReference type="Rhea" id="RHEA-COMP:10747"/>
        <dbReference type="Rhea" id="RHEA-COMP:10748"/>
        <dbReference type="ChEBI" id="CHEBI:83833"/>
        <dbReference type="ChEBI" id="CHEBI:83834"/>
        <dbReference type="EC" id="5.2.1.8"/>
    </reaction>
</comment>
<evidence type="ECO:0000256" key="6">
    <source>
        <dbReference type="PROSITE-ProRule" id="PRU00277"/>
    </source>
</evidence>
<evidence type="ECO:0000313" key="9">
    <source>
        <dbReference type="EMBL" id="KAL1836687.1"/>
    </source>
</evidence>
<keyword evidence="4 6" id="KW-0413">Isomerase</keyword>